<dbReference type="EMBL" id="CABFVH010000013">
    <property type="protein sequence ID" value="VUF12825.1"/>
    <property type="molecule type" value="Genomic_DNA"/>
</dbReference>
<comment type="similarity">
    <text evidence="1">Belongs to the phD/YefM antitoxin family.</text>
</comment>
<dbReference type="AlphaFoldDB" id="A0A564FXD3"/>
<evidence type="ECO:0000313" key="2">
    <source>
        <dbReference type="EMBL" id="GJD55621.1"/>
    </source>
</evidence>
<accession>A0A564FXD3</accession>
<evidence type="ECO:0000313" key="5">
    <source>
        <dbReference type="Proteomes" id="UP001055303"/>
    </source>
</evidence>
<evidence type="ECO:0000256" key="1">
    <source>
        <dbReference type="ARBA" id="ARBA00009981"/>
    </source>
</evidence>
<dbReference type="Proteomes" id="UP001055303">
    <property type="component" value="Unassembled WGS sequence"/>
</dbReference>
<dbReference type="Proteomes" id="UP000401717">
    <property type="component" value="Unassembled WGS sequence"/>
</dbReference>
<keyword evidence="5" id="KW-1185">Reference proteome</keyword>
<protein>
    <recommendedName>
        <fullName evidence="6">Antitoxin</fullName>
    </recommendedName>
</protein>
<reference evidence="3 4" key="1">
    <citation type="submission" date="2019-06" db="EMBL/GenBank/DDBJ databases">
        <authorList>
            <person name="Rodrigo-Torres L."/>
            <person name="Arahal R. D."/>
            <person name="Lucena T."/>
        </authorList>
    </citation>
    <scope>NUCLEOTIDE SEQUENCE [LARGE SCALE GENOMIC DNA]</scope>
    <source>
        <strain evidence="3 4">SW08-7</strain>
    </source>
</reference>
<dbReference type="Gene3D" id="3.40.1620.10">
    <property type="entry name" value="YefM-like domain"/>
    <property type="match status" value="1"/>
</dbReference>
<sequence length="85" mass="9276">MVSFALETIGDALTDLIRRAEEGETVVLTRNGRPVLDVVPHRKGGIDLAAGDAFLRARGIDNPFPYVADDFDAPLPEDFLIRPEA</sequence>
<dbReference type="OrthoDB" id="9800503at2"/>
<evidence type="ECO:0000313" key="3">
    <source>
        <dbReference type="EMBL" id="VUF12825.1"/>
    </source>
</evidence>
<organism evidence="3 4">
    <name type="scientific">Methylobacterium dankookense</name>
    <dbReference type="NCBI Taxonomy" id="560405"/>
    <lineage>
        <taxon>Bacteria</taxon>
        <taxon>Pseudomonadati</taxon>
        <taxon>Pseudomonadota</taxon>
        <taxon>Alphaproteobacteria</taxon>
        <taxon>Hyphomicrobiales</taxon>
        <taxon>Methylobacteriaceae</taxon>
        <taxon>Methylobacterium</taxon>
    </lineage>
</organism>
<proteinExistence type="inferred from homology"/>
<reference evidence="2" key="2">
    <citation type="journal article" date="2021" name="Front. Microbiol.">
        <title>Comprehensive Comparative Genomics and Phenotyping of Methylobacterium Species.</title>
        <authorList>
            <person name="Alessa O."/>
            <person name="Ogura Y."/>
            <person name="Fujitani Y."/>
            <person name="Takami H."/>
            <person name="Hayashi T."/>
            <person name="Sahin N."/>
            <person name="Tani A."/>
        </authorList>
    </citation>
    <scope>NUCLEOTIDE SEQUENCE</scope>
    <source>
        <strain evidence="2">DSM 22415</strain>
    </source>
</reference>
<name>A0A564FXD3_9HYPH</name>
<gene>
    <name evidence="2" type="ORF">IFDJLNFL_1508</name>
    <name evidence="3" type="ORF">MTDSW087_02520</name>
</gene>
<dbReference type="SUPFAM" id="SSF143120">
    <property type="entry name" value="YefM-like"/>
    <property type="match status" value="1"/>
</dbReference>
<dbReference type="RefSeq" id="WP_144764310.1">
    <property type="nucleotide sequence ID" value="NZ_BPQI01000035.1"/>
</dbReference>
<reference evidence="2" key="3">
    <citation type="submission" date="2021-08" db="EMBL/GenBank/DDBJ databases">
        <authorList>
            <person name="Tani A."/>
            <person name="Ola A."/>
            <person name="Ogura Y."/>
            <person name="Katsura K."/>
            <person name="Hayashi T."/>
        </authorList>
    </citation>
    <scope>NUCLEOTIDE SEQUENCE</scope>
    <source>
        <strain evidence="2">DSM 22415</strain>
    </source>
</reference>
<dbReference type="InterPro" id="IPR036165">
    <property type="entry name" value="YefM-like_sf"/>
</dbReference>
<dbReference type="EMBL" id="BPQI01000035">
    <property type="protein sequence ID" value="GJD55621.1"/>
    <property type="molecule type" value="Genomic_DNA"/>
</dbReference>
<evidence type="ECO:0008006" key="6">
    <source>
        <dbReference type="Google" id="ProtNLM"/>
    </source>
</evidence>
<dbReference type="NCBIfam" id="TIGR01552">
    <property type="entry name" value="phd_fam"/>
    <property type="match status" value="1"/>
</dbReference>
<evidence type="ECO:0000313" key="4">
    <source>
        <dbReference type="Proteomes" id="UP000401717"/>
    </source>
</evidence>